<proteinExistence type="predicted"/>
<dbReference type="Proteomes" id="UP001370348">
    <property type="component" value="Chromosome"/>
</dbReference>
<feature type="chain" id="PRO_5047511276" description="Secreted protein" evidence="1">
    <location>
        <begin position="22"/>
        <end position="117"/>
    </location>
</feature>
<gene>
    <name evidence="2" type="ORF">LZC94_44170</name>
</gene>
<name>A0ABZ2M0E8_9BACT</name>
<evidence type="ECO:0008006" key="4">
    <source>
        <dbReference type="Google" id="ProtNLM"/>
    </source>
</evidence>
<evidence type="ECO:0000256" key="1">
    <source>
        <dbReference type="SAM" id="SignalP"/>
    </source>
</evidence>
<keyword evidence="3" id="KW-1185">Reference proteome</keyword>
<protein>
    <recommendedName>
        <fullName evidence="4">Secreted protein</fullName>
    </recommendedName>
</protein>
<organism evidence="2 3">
    <name type="scientific">Pendulispora albinea</name>
    <dbReference type="NCBI Taxonomy" id="2741071"/>
    <lineage>
        <taxon>Bacteria</taxon>
        <taxon>Pseudomonadati</taxon>
        <taxon>Myxococcota</taxon>
        <taxon>Myxococcia</taxon>
        <taxon>Myxococcales</taxon>
        <taxon>Sorangiineae</taxon>
        <taxon>Pendulisporaceae</taxon>
        <taxon>Pendulispora</taxon>
    </lineage>
</organism>
<reference evidence="2 3" key="1">
    <citation type="submission" date="2021-12" db="EMBL/GenBank/DDBJ databases">
        <title>Discovery of the Pendulisporaceae a myxobacterial family with distinct sporulation behavior and unique specialized metabolism.</title>
        <authorList>
            <person name="Garcia R."/>
            <person name="Popoff A."/>
            <person name="Bader C.D."/>
            <person name="Loehr J."/>
            <person name="Walesch S."/>
            <person name="Walt C."/>
            <person name="Boldt J."/>
            <person name="Bunk B."/>
            <person name="Haeckl F.J.F.P.J."/>
            <person name="Gunesch A.P."/>
            <person name="Birkelbach J."/>
            <person name="Nuebel U."/>
            <person name="Pietschmann T."/>
            <person name="Bach T."/>
            <person name="Mueller R."/>
        </authorList>
    </citation>
    <scope>NUCLEOTIDE SEQUENCE [LARGE SCALE GENOMIC DNA]</scope>
    <source>
        <strain evidence="2 3">MSr11954</strain>
    </source>
</reference>
<dbReference type="RefSeq" id="WP_394824424.1">
    <property type="nucleotide sequence ID" value="NZ_CP089984.1"/>
</dbReference>
<evidence type="ECO:0000313" key="3">
    <source>
        <dbReference type="Proteomes" id="UP001370348"/>
    </source>
</evidence>
<accession>A0ABZ2M0E8</accession>
<sequence length="117" mass="12588">MKFAKAIIATMLLSLPLAACAADKLDDENTVESSRVEEPDQTASATEAVLSGCSNAEIRKVQTNCNVSDCRRAYGAGVGSRGIHWCDWRNPPAPGFCFYSCACSNGKSYETNDTCPR</sequence>
<dbReference type="EMBL" id="CP089984">
    <property type="protein sequence ID" value="WXB14802.1"/>
    <property type="molecule type" value="Genomic_DNA"/>
</dbReference>
<feature type="signal peptide" evidence="1">
    <location>
        <begin position="1"/>
        <end position="21"/>
    </location>
</feature>
<keyword evidence="1" id="KW-0732">Signal</keyword>
<evidence type="ECO:0000313" key="2">
    <source>
        <dbReference type="EMBL" id="WXB14802.1"/>
    </source>
</evidence>